<dbReference type="Pfam" id="PF01497">
    <property type="entry name" value="Peripla_BP_2"/>
    <property type="match status" value="1"/>
</dbReference>
<evidence type="ECO:0000313" key="4">
    <source>
        <dbReference type="Proteomes" id="UP000281431"/>
    </source>
</evidence>
<keyword evidence="4" id="KW-1185">Reference proteome</keyword>
<reference evidence="3 4" key="1">
    <citation type="submission" date="2018-10" db="EMBL/GenBank/DDBJ databases">
        <title>Natrarchaeobius chitinivorans gen. nov., sp. nov., and Natrarchaeobius haloalkaliphilus sp. nov., alkaliphilic, chitin-utilizing haloarchaea from hypersaline alkaline lakes.</title>
        <authorList>
            <person name="Sorokin D.Y."/>
            <person name="Elcheninov A.G."/>
            <person name="Kostrikina N.A."/>
            <person name="Bale N.J."/>
            <person name="Sinninghe Damste J.S."/>
            <person name="Khijniak T.V."/>
            <person name="Kublanov I.V."/>
            <person name="Toshchakov S.V."/>
        </authorList>
    </citation>
    <scope>NUCLEOTIDE SEQUENCE [LARGE SCALE GENOMIC DNA]</scope>
    <source>
        <strain evidence="3 4">AArcht7</strain>
    </source>
</reference>
<dbReference type="PANTHER" id="PTHR42860">
    <property type="entry name" value="VITAMIN B12-BINDING PROTEIN"/>
    <property type="match status" value="1"/>
</dbReference>
<protein>
    <submittedName>
        <fullName evidence="3">Cobalamin-binding protein</fullName>
    </submittedName>
</protein>
<feature type="region of interest" description="Disordered" evidence="1">
    <location>
        <begin position="340"/>
        <end position="362"/>
    </location>
</feature>
<evidence type="ECO:0000313" key="3">
    <source>
        <dbReference type="EMBL" id="RQH03354.1"/>
    </source>
</evidence>
<dbReference type="Gene3D" id="3.40.50.1980">
    <property type="entry name" value="Nitrogenase molybdenum iron protein domain"/>
    <property type="match status" value="2"/>
</dbReference>
<dbReference type="EMBL" id="REFZ01000001">
    <property type="protein sequence ID" value="RQH03354.1"/>
    <property type="molecule type" value="Genomic_DNA"/>
</dbReference>
<sequence length="362" mass="38815">MRIVTTLPAATETVAALGLEPVGVSHECDYPPGVESLPSITRSRVDADAESGEIDRQVLEAAADGGVYDVDVETLAAVEPELIVTQDACDVCAVDEVIVEEAVERIAAERRASSARAASGFVEPEILTTDPHTVDDVLSDVERVGRATDRLERARVVRGELETRIDRVRSRTAALDADDRPRVAIFDWTDPVMIAGHWTAELVGWAGGEYGLADVGERSRPREWDEIREYDPEVVIVAPCGFSLAQIAENRRDLVDRDGWTDLAAVRAGRVWAMDGNHYLNRPGPRLVDALEVLARIVQPTLFEGIGASDGVDGNSTDGADSSAPLAEVAVPFDRLDDVAAVNATPGPEGGHKRDATGGPEP</sequence>
<gene>
    <name evidence="3" type="ORF">EA472_01940</name>
</gene>
<dbReference type="PROSITE" id="PS50983">
    <property type="entry name" value="FE_B12_PBP"/>
    <property type="match status" value="1"/>
</dbReference>
<feature type="domain" description="Fe/B12 periplasmic-binding" evidence="2">
    <location>
        <begin position="2"/>
        <end position="302"/>
    </location>
</feature>
<evidence type="ECO:0000256" key="1">
    <source>
        <dbReference type="SAM" id="MobiDB-lite"/>
    </source>
</evidence>
<dbReference type="AlphaFoldDB" id="A0A3N6MGX9"/>
<evidence type="ECO:0000259" key="2">
    <source>
        <dbReference type="PROSITE" id="PS50983"/>
    </source>
</evidence>
<dbReference type="InterPro" id="IPR051030">
    <property type="entry name" value="Vitamin_B12-ABC_binding"/>
</dbReference>
<organism evidence="3 4">
    <name type="scientific">Natrarchaeobius chitinivorans</name>
    <dbReference type="NCBI Taxonomy" id="1679083"/>
    <lineage>
        <taxon>Archaea</taxon>
        <taxon>Methanobacteriati</taxon>
        <taxon>Methanobacteriota</taxon>
        <taxon>Stenosarchaea group</taxon>
        <taxon>Halobacteria</taxon>
        <taxon>Halobacteriales</taxon>
        <taxon>Natrialbaceae</taxon>
        <taxon>Natrarchaeobius</taxon>
    </lineage>
</organism>
<dbReference type="InterPro" id="IPR002491">
    <property type="entry name" value="ABC_transptr_periplasmic_BD"/>
</dbReference>
<proteinExistence type="predicted"/>
<feature type="region of interest" description="Disordered" evidence="1">
    <location>
        <begin position="307"/>
        <end position="327"/>
    </location>
</feature>
<dbReference type="Proteomes" id="UP000281431">
    <property type="component" value="Unassembled WGS sequence"/>
</dbReference>
<name>A0A3N6MGX9_NATCH</name>
<dbReference type="SUPFAM" id="SSF53807">
    <property type="entry name" value="Helical backbone' metal receptor"/>
    <property type="match status" value="1"/>
</dbReference>
<dbReference type="PANTHER" id="PTHR42860:SF1">
    <property type="entry name" value="VITAMIN B12-BINDING PROTEIN"/>
    <property type="match status" value="1"/>
</dbReference>
<comment type="caution">
    <text evidence="3">The sequence shown here is derived from an EMBL/GenBank/DDBJ whole genome shotgun (WGS) entry which is preliminary data.</text>
</comment>
<dbReference type="OrthoDB" id="9784at2157"/>
<accession>A0A3N6MGX9</accession>